<evidence type="ECO:0000313" key="5">
    <source>
        <dbReference type="Proteomes" id="UP000078595"/>
    </source>
</evidence>
<dbReference type="OrthoDB" id="2565203at2759"/>
<dbReference type="EMBL" id="CP144530">
    <property type="protein sequence ID" value="WWC58848.1"/>
    <property type="molecule type" value="Genomic_DNA"/>
</dbReference>
<dbReference type="Proteomes" id="UP000078595">
    <property type="component" value="Chromosome 1"/>
</dbReference>
<protein>
    <submittedName>
        <fullName evidence="3">Uncharacterized protein</fullName>
    </submittedName>
</protein>
<dbReference type="EMBL" id="KI894027">
    <property type="protein sequence ID" value="OBR89573.1"/>
    <property type="molecule type" value="Genomic_DNA"/>
</dbReference>
<dbReference type="VEuPathDB" id="FungiDB:I303_01401"/>
<keyword evidence="2" id="KW-0472">Membrane</keyword>
<feature type="transmembrane region" description="Helical" evidence="2">
    <location>
        <begin position="259"/>
        <end position="280"/>
    </location>
</feature>
<evidence type="ECO:0000256" key="2">
    <source>
        <dbReference type="SAM" id="Phobius"/>
    </source>
</evidence>
<gene>
    <name evidence="3" type="ORF">I303_01401</name>
    <name evidence="4" type="ORF">I303_101392</name>
</gene>
<dbReference type="KEGG" id="kdj:28965100"/>
<keyword evidence="2" id="KW-1133">Transmembrane helix</keyword>
<proteinExistence type="predicted"/>
<dbReference type="RefSeq" id="XP_018267415.1">
    <property type="nucleotide sequence ID" value="XM_018404761.1"/>
</dbReference>
<sequence length="324" mass="34821">MSSEIDLSQGNYSGVAIKPNLRLRYRVESQALFDTLPSMSFFPPIVSPNDSFSQHASIQPPLHPCTGDHAAPPPPLSGPTMMLQDEGDSGEPNPLPCMPPPGPCPRPPHLDDPPLLPQQSDSRPCIPPYRPCPPRRPCVPPHCPCPGPIPPYDDHYGEDANPYMSHSAQQGLPLLSSYNQQNNQPPPGYATPSPPLYKPLPSPSEGTLLLAPPPSFTASTCPYLQSASASGSTDLPTHTCHHCGAHTHSDGAPQNGMDWVIALLIVLNFFVWGAVAYGYWCEFSGTGETGDWSKWITACEGGQGALGWGRICSGEECHRAFVDC</sequence>
<keyword evidence="5" id="KW-1185">Reference proteome</keyword>
<evidence type="ECO:0000313" key="4">
    <source>
        <dbReference type="EMBL" id="WWC58848.1"/>
    </source>
</evidence>
<organism evidence="3">
    <name type="scientific">Kwoniella dejecticola CBS 10117</name>
    <dbReference type="NCBI Taxonomy" id="1296121"/>
    <lineage>
        <taxon>Eukaryota</taxon>
        <taxon>Fungi</taxon>
        <taxon>Dikarya</taxon>
        <taxon>Basidiomycota</taxon>
        <taxon>Agaricomycotina</taxon>
        <taxon>Tremellomycetes</taxon>
        <taxon>Tremellales</taxon>
        <taxon>Cryptococcaceae</taxon>
        <taxon>Kwoniella</taxon>
    </lineage>
</organism>
<keyword evidence="2" id="KW-0812">Transmembrane</keyword>
<accession>A0A1A6AHT2</accession>
<dbReference type="STRING" id="1296121.A0A1A6AHT2"/>
<feature type="region of interest" description="Disordered" evidence="1">
    <location>
        <begin position="176"/>
        <end position="204"/>
    </location>
</feature>
<name>A0A1A6AHT2_9TREE</name>
<reference evidence="4" key="2">
    <citation type="submission" date="2013-07" db="EMBL/GenBank/DDBJ databases">
        <authorList>
            <consortium name="The Broad Institute Genome Sequencing Platform"/>
            <person name="Cuomo C."/>
            <person name="Litvintseva A."/>
            <person name="Chen Y."/>
            <person name="Heitman J."/>
            <person name="Sun S."/>
            <person name="Springer D."/>
            <person name="Dromer F."/>
            <person name="Young S.K."/>
            <person name="Zeng Q."/>
            <person name="Gargeya S."/>
            <person name="Fitzgerald M."/>
            <person name="Abouelleil A."/>
            <person name="Alvarado L."/>
            <person name="Berlin A.M."/>
            <person name="Chapman S.B."/>
            <person name="Dewar J."/>
            <person name="Goldberg J."/>
            <person name="Griggs A."/>
            <person name="Gujja S."/>
            <person name="Hansen M."/>
            <person name="Howarth C."/>
            <person name="Imamovic A."/>
            <person name="Larimer J."/>
            <person name="McCowan C."/>
            <person name="Murphy C."/>
            <person name="Pearson M."/>
            <person name="Priest M."/>
            <person name="Roberts A."/>
            <person name="Saif S."/>
            <person name="Shea T."/>
            <person name="Sykes S."/>
            <person name="Wortman J."/>
            <person name="Nusbaum C."/>
            <person name="Birren B."/>
        </authorList>
    </citation>
    <scope>NUCLEOTIDE SEQUENCE</scope>
    <source>
        <strain evidence="4">CBS 10117</strain>
    </source>
</reference>
<feature type="region of interest" description="Disordered" evidence="1">
    <location>
        <begin position="52"/>
        <end position="122"/>
    </location>
</feature>
<feature type="compositionally biased region" description="Pro residues" evidence="1">
    <location>
        <begin position="184"/>
        <end position="202"/>
    </location>
</feature>
<evidence type="ECO:0000256" key="1">
    <source>
        <dbReference type="SAM" id="MobiDB-lite"/>
    </source>
</evidence>
<feature type="compositionally biased region" description="Pro residues" evidence="1">
    <location>
        <begin position="93"/>
        <end position="107"/>
    </location>
</feature>
<reference evidence="4" key="3">
    <citation type="submission" date="2024-02" db="EMBL/GenBank/DDBJ databases">
        <title>Comparative genomics of Cryptococcus and Kwoniella reveals pathogenesis evolution and contrasting modes of karyotype evolution via chromosome fusion or intercentromeric recombination.</title>
        <authorList>
            <person name="Coelho M.A."/>
            <person name="David-Palma M."/>
            <person name="Shea T."/>
            <person name="Bowers K."/>
            <person name="McGinley-Smith S."/>
            <person name="Mohammad A.W."/>
            <person name="Gnirke A."/>
            <person name="Yurkov A.M."/>
            <person name="Nowrousian M."/>
            <person name="Sun S."/>
            <person name="Cuomo C.A."/>
            <person name="Heitman J."/>
        </authorList>
    </citation>
    <scope>NUCLEOTIDE SEQUENCE</scope>
    <source>
        <strain evidence="4">CBS 10117</strain>
    </source>
</reference>
<dbReference type="AlphaFoldDB" id="A0A1A6AHT2"/>
<dbReference type="GeneID" id="28965100"/>
<reference evidence="3" key="1">
    <citation type="submission" date="2013-07" db="EMBL/GenBank/DDBJ databases">
        <title>The Genome Sequence of Cryptococcus dejecticola CBS10117.</title>
        <authorList>
            <consortium name="The Broad Institute Genome Sequencing Platform"/>
            <person name="Cuomo C."/>
            <person name="Litvintseva A."/>
            <person name="Chen Y."/>
            <person name="Heitman J."/>
            <person name="Sun S."/>
            <person name="Springer D."/>
            <person name="Dromer F."/>
            <person name="Young S.K."/>
            <person name="Zeng Q."/>
            <person name="Gargeya S."/>
            <person name="Fitzgerald M."/>
            <person name="Abouelleil A."/>
            <person name="Alvarado L."/>
            <person name="Berlin A.M."/>
            <person name="Chapman S.B."/>
            <person name="Dewar J."/>
            <person name="Goldberg J."/>
            <person name="Griggs A."/>
            <person name="Gujja S."/>
            <person name="Hansen M."/>
            <person name="Howarth C."/>
            <person name="Imamovic A."/>
            <person name="Larimer J."/>
            <person name="McCowan C."/>
            <person name="Murphy C."/>
            <person name="Pearson M."/>
            <person name="Priest M."/>
            <person name="Roberts A."/>
            <person name="Saif S."/>
            <person name="Shea T."/>
            <person name="Sykes S."/>
            <person name="Wortman J."/>
            <person name="Nusbaum C."/>
            <person name="Birren B."/>
        </authorList>
    </citation>
    <scope>NUCLEOTIDE SEQUENCE [LARGE SCALE GENOMIC DNA]</scope>
    <source>
        <strain evidence="3">CBS 10117</strain>
    </source>
</reference>
<evidence type="ECO:0000313" key="3">
    <source>
        <dbReference type="EMBL" id="OBR89573.1"/>
    </source>
</evidence>